<dbReference type="InterPro" id="IPR044876">
    <property type="entry name" value="HRDC_dom_sf"/>
</dbReference>
<dbReference type="OrthoDB" id="5240387at2"/>
<feature type="domain" description="UvrD-like helicase C-terminal" evidence="14">
    <location>
        <begin position="289"/>
        <end position="540"/>
    </location>
</feature>
<comment type="catalytic activity">
    <reaction evidence="7">
        <text>Couples ATP hydrolysis with the unwinding of duplex DNA by translocating in the 3'-5' direction.</text>
        <dbReference type="EC" id="5.6.2.4"/>
    </reaction>
</comment>
<feature type="compositionally biased region" description="Basic and acidic residues" evidence="11">
    <location>
        <begin position="697"/>
        <end position="706"/>
    </location>
</feature>
<dbReference type="FunFam" id="3.40.50.300:FF:001181">
    <property type="entry name" value="DNA helicase"/>
    <property type="match status" value="1"/>
</dbReference>
<dbReference type="Proteomes" id="UP000240542">
    <property type="component" value="Unassembled WGS sequence"/>
</dbReference>
<evidence type="ECO:0000313" key="15">
    <source>
        <dbReference type="EMBL" id="PSK97384.1"/>
    </source>
</evidence>
<feature type="domain" description="HRDC" evidence="12">
    <location>
        <begin position="612"/>
        <end position="692"/>
    </location>
</feature>
<name>A0A2P8DJK6_9ACTN</name>
<dbReference type="Gene3D" id="1.10.150.80">
    <property type="entry name" value="HRDC domain"/>
    <property type="match status" value="1"/>
</dbReference>
<dbReference type="Pfam" id="PF00580">
    <property type="entry name" value="UvrD-helicase"/>
    <property type="match status" value="1"/>
</dbReference>
<evidence type="ECO:0000256" key="1">
    <source>
        <dbReference type="ARBA" id="ARBA00009922"/>
    </source>
</evidence>
<dbReference type="GO" id="GO:0016887">
    <property type="term" value="F:ATP hydrolysis activity"/>
    <property type="evidence" value="ECO:0007669"/>
    <property type="project" value="RHEA"/>
</dbReference>
<dbReference type="InterPro" id="IPR014017">
    <property type="entry name" value="DNA_helicase_UvrD-like_C"/>
</dbReference>
<evidence type="ECO:0000256" key="10">
    <source>
        <dbReference type="PROSITE-ProRule" id="PRU00560"/>
    </source>
</evidence>
<dbReference type="RefSeq" id="WP_106583279.1">
    <property type="nucleotide sequence ID" value="NZ_PYGA01000008.1"/>
</dbReference>
<accession>A0A2P8DJK6</accession>
<evidence type="ECO:0000256" key="6">
    <source>
        <dbReference type="ARBA" id="ARBA00023235"/>
    </source>
</evidence>
<evidence type="ECO:0000256" key="3">
    <source>
        <dbReference type="ARBA" id="ARBA00022801"/>
    </source>
</evidence>
<dbReference type="Pfam" id="PF00570">
    <property type="entry name" value="HRDC"/>
    <property type="match status" value="1"/>
</dbReference>
<dbReference type="SMART" id="SM00341">
    <property type="entry name" value="HRDC"/>
    <property type="match status" value="1"/>
</dbReference>
<organism evidence="15 16">
    <name type="scientific">Murinocardiopsis flavida</name>
    <dbReference type="NCBI Taxonomy" id="645275"/>
    <lineage>
        <taxon>Bacteria</taxon>
        <taxon>Bacillati</taxon>
        <taxon>Actinomycetota</taxon>
        <taxon>Actinomycetes</taxon>
        <taxon>Streptosporangiales</taxon>
        <taxon>Nocardiopsidaceae</taxon>
        <taxon>Murinocardiopsis</taxon>
    </lineage>
</organism>
<dbReference type="Gene3D" id="1.10.10.160">
    <property type="match status" value="1"/>
</dbReference>
<evidence type="ECO:0000256" key="4">
    <source>
        <dbReference type="ARBA" id="ARBA00022806"/>
    </source>
</evidence>
<feature type="binding site" evidence="10">
    <location>
        <begin position="29"/>
        <end position="36"/>
    </location>
    <ligand>
        <name>ATP</name>
        <dbReference type="ChEBI" id="CHEBI:30616"/>
    </ligand>
</feature>
<evidence type="ECO:0000313" key="16">
    <source>
        <dbReference type="Proteomes" id="UP000240542"/>
    </source>
</evidence>
<dbReference type="PROSITE" id="PS50967">
    <property type="entry name" value="HRDC"/>
    <property type="match status" value="1"/>
</dbReference>
<keyword evidence="3 10" id="KW-0378">Hydrolase</keyword>
<dbReference type="SUPFAM" id="SSF52540">
    <property type="entry name" value="P-loop containing nucleoside triphosphate hydrolases"/>
    <property type="match status" value="1"/>
</dbReference>
<dbReference type="PANTHER" id="PTHR11070">
    <property type="entry name" value="UVRD / RECB / PCRA DNA HELICASE FAMILY MEMBER"/>
    <property type="match status" value="1"/>
</dbReference>
<dbReference type="SUPFAM" id="SSF47819">
    <property type="entry name" value="HRDC-like"/>
    <property type="match status" value="1"/>
</dbReference>
<dbReference type="CDD" id="cd17932">
    <property type="entry name" value="DEXQc_UvrD"/>
    <property type="match status" value="1"/>
</dbReference>
<dbReference type="InterPro" id="IPR013986">
    <property type="entry name" value="DExx_box_DNA_helicase_dom_sf"/>
</dbReference>
<dbReference type="AlphaFoldDB" id="A0A2P8DJK6"/>
<evidence type="ECO:0000256" key="8">
    <source>
        <dbReference type="ARBA" id="ARBA00034808"/>
    </source>
</evidence>
<dbReference type="PROSITE" id="PS51198">
    <property type="entry name" value="UVRD_HELICASE_ATP_BIND"/>
    <property type="match status" value="1"/>
</dbReference>
<dbReference type="GO" id="GO:0043138">
    <property type="term" value="F:3'-5' DNA helicase activity"/>
    <property type="evidence" value="ECO:0007669"/>
    <property type="project" value="UniProtKB-EC"/>
</dbReference>
<evidence type="ECO:0000256" key="7">
    <source>
        <dbReference type="ARBA" id="ARBA00034617"/>
    </source>
</evidence>
<dbReference type="InterPro" id="IPR000212">
    <property type="entry name" value="DNA_helicase_UvrD/REP"/>
</dbReference>
<evidence type="ECO:0000259" key="14">
    <source>
        <dbReference type="PROSITE" id="PS51217"/>
    </source>
</evidence>
<proteinExistence type="inferred from homology"/>
<dbReference type="GO" id="GO:0003677">
    <property type="term" value="F:DNA binding"/>
    <property type="evidence" value="ECO:0007669"/>
    <property type="project" value="InterPro"/>
</dbReference>
<dbReference type="InterPro" id="IPR027417">
    <property type="entry name" value="P-loop_NTPase"/>
</dbReference>
<comment type="similarity">
    <text evidence="1">Belongs to the helicase family. UvrD subfamily.</text>
</comment>
<reference evidence="15 16" key="1">
    <citation type="submission" date="2018-03" db="EMBL/GenBank/DDBJ databases">
        <title>Genomic Encyclopedia of Archaeal and Bacterial Type Strains, Phase II (KMG-II): from individual species to whole genera.</title>
        <authorList>
            <person name="Goeker M."/>
        </authorList>
    </citation>
    <scope>NUCLEOTIDE SEQUENCE [LARGE SCALE GENOMIC DNA]</scope>
    <source>
        <strain evidence="15 16">DSM 45312</strain>
    </source>
</reference>
<dbReference type="InterPro" id="IPR010997">
    <property type="entry name" value="HRDC-like_sf"/>
</dbReference>
<dbReference type="PROSITE" id="PS51217">
    <property type="entry name" value="UVRD_HELICASE_CTER"/>
    <property type="match status" value="1"/>
</dbReference>
<evidence type="ECO:0000256" key="11">
    <source>
        <dbReference type="SAM" id="MobiDB-lite"/>
    </source>
</evidence>
<dbReference type="GO" id="GO:0005524">
    <property type="term" value="F:ATP binding"/>
    <property type="evidence" value="ECO:0007669"/>
    <property type="project" value="UniProtKB-UniRule"/>
</dbReference>
<dbReference type="CDD" id="cd18807">
    <property type="entry name" value="SF1_C_UvrD"/>
    <property type="match status" value="1"/>
</dbReference>
<feature type="region of interest" description="Disordered" evidence="11">
    <location>
        <begin position="687"/>
        <end position="706"/>
    </location>
</feature>
<keyword evidence="6" id="KW-0413">Isomerase</keyword>
<evidence type="ECO:0000256" key="5">
    <source>
        <dbReference type="ARBA" id="ARBA00022840"/>
    </source>
</evidence>
<dbReference type="Gene3D" id="3.40.50.300">
    <property type="entry name" value="P-loop containing nucleotide triphosphate hydrolases"/>
    <property type="match status" value="3"/>
</dbReference>
<dbReference type="Pfam" id="PF13361">
    <property type="entry name" value="UvrD_C"/>
    <property type="match status" value="2"/>
</dbReference>
<dbReference type="GO" id="GO:0033202">
    <property type="term" value="C:DNA helicase complex"/>
    <property type="evidence" value="ECO:0007669"/>
    <property type="project" value="TreeGrafter"/>
</dbReference>
<keyword evidence="2 10" id="KW-0547">Nucleotide-binding</keyword>
<dbReference type="EC" id="5.6.2.4" evidence="8"/>
<keyword evidence="5 10" id="KW-0067">ATP-binding</keyword>
<keyword evidence="16" id="KW-1185">Reference proteome</keyword>
<evidence type="ECO:0000256" key="9">
    <source>
        <dbReference type="ARBA" id="ARBA00048988"/>
    </source>
</evidence>
<dbReference type="PANTHER" id="PTHR11070:SF69">
    <property type="entry name" value="ATP-DEPENDENT DNA HELICASE UVRD2"/>
    <property type="match status" value="1"/>
</dbReference>
<dbReference type="InterPro" id="IPR002121">
    <property type="entry name" value="HRDC_dom"/>
</dbReference>
<keyword evidence="4 10" id="KW-0347">Helicase</keyword>
<comment type="caution">
    <text evidence="15">The sequence shown here is derived from an EMBL/GenBank/DDBJ whole genome shotgun (WGS) entry which is preliminary data.</text>
</comment>
<feature type="domain" description="UvrD-like helicase ATP-binding" evidence="13">
    <location>
        <begin position="8"/>
        <end position="288"/>
    </location>
</feature>
<evidence type="ECO:0000259" key="12">
    <source>
        <dbReference type="PROSITE" id="PS50967"/>
    </source>
</evidence>
<evidence type="ECO:0000256" key="2">
    <source>
        <dbReference type="ARBA" id="ARBA00022741"/>
    </source>
</evidence>
<dbReference type="EMBL" id="PYGA01000008">
    <property type="protein sequence ID" value="PSK97384.1"/>
    <property type="molecule type" value="Genomic_DNA"/>
</dbReference>
<sequence>MDADRLLEGLDPEQSEAARAARGPVCILAGAGTGKTRAITHRIAYAVASGVVSEQQILAVTFTTRAAGEMRGRLRGLGAPRVQARTFHAAALRQLSYFWADAIGGPQPTLIDSKIKAVAQAASSCALQPDRTGLRDLASEIEWSKVTQVRPADYEAAIVKAGRTAPMAARDVARVYDAYEELRRERNLLDFESLLELTAAIITESPRIAERVRDQYRYFVVDEFQDVNPLQKLLLDAWLGGRDDLCVVGDPSQTIYSFAGATPSFLTGFSAAYPHATVVKLVRDYRSTPQVVRVANHALRGVPASAQRLELQAQRPDGPEPGYAEYDDEPAEANAVARKITALIDSGTLAREIAVLFRTNSQSAAYEQALGDASIPFTVRGATRFFDRQEIKQAVHTLRGARHGAPDSADADVEPLVTAVRHILAPLGLTDSPPEGRQARERWESLAALAQLAEDVAAERPGAAMTEFVEELDARVATEHVPQFEGVTLASLHSAKGLEWDAVFLVGLTEGMLPIIYAESAEQVEEERRLFYVGVTRAREYLAMSWALARAPGGRRTRKPSRFLDGLRPASPSLAERRTQGRQAKTVQCRICGATLIEAAERKLRRCLDCPADYDEALLERLKDWRREVSTEQKVPAYVVFTDATLQAVAEREPSSVAQLAGISGVGAVKLERYGEAVLALCAGEEVPAGGGAPGGADHEGRNGDG</sequence>
<comment type="catalytic activity">
    <reaction evidence="9">
        <text>ATP + H2O = ADP + phosphate + H(+)</text>
        <dbReference type="Rhea" id="RHEA:13065"/>
        <dbReference type="ChEBI" id="CHEBI:15377"/>
        <dbReference type="ChEBI" id="CHEBI:15378"/>
        <dbReference type="ChEBI" id="CHEBI:30616"/>
        <dbReference type="ChEBI" id="CHEBI:43474"/>
        <dbReference type="ChEBI" id="CHEBI:456216"/>
        <dbReference type="EC" id="5.6.2.4"/>
    </reaction>
</comment>
<dbReference type="GO" id="GO:0000725">
    <property type="term" value="P:recombinational repair"/>
    <property type="evidence" value="ECO:0007669"/>
    <property type="project" value="TreeGrafter"/>
</dbReference>
<dbReference type="GO" id="GO:0005829">
    <property type="term" value="C:cytosol"/>
    <property type="evidence" value="ECO:0007669"/>
    <property type="project" value="TreeGrafter"/>
</dbReference>
<dbReference type="InterPro" id="IPR014016">
    <property type="entry name" value="UvrD-like_ATP-bd"/>
</dbReference>
<gene>
    <name evidence="15" type="ORF">CLV63_108102</name>
</gene>
<evidence type="ECO:0000259" key="13">
    <source>
        <dbReference type="PROSITE" id="PS51198"/>
    </source>
</evidence>
<protein>
    <recommendedName>
        <fullName evidence="8">DNA 3'-5' helicase</fullName>
        <ecNumber evidence="8">5.6.2.4</ecNumber>
    </recommendedName>
</protein>